<dbReference type="RefSeq" id="XP_001582854.1">
    <property type="nucleotide sequence ID" value="XM_001582804.1"/>
</dbReference>
<dbReference type="PANTHER" id="PTHR47026:SF2">
    <property type="entry name" value="FLAGELLAR ASSOCIATED PROTEIN"/>
    <property type="match status" value="1"/>
</dbReference>
<evidence type="ECO:0000313" key="2">
    <source>
        <dbReference type="EMBL" id="EAY21868.1"/>
    </source>
</evidence>
<reference evidence="2" key="2">
    <citation type="journal article" date="2007" name="Science">
        <title>Draft genome sequence of the sexually transmitted pathogen Trichomonas vaginalis.</title>
        <authorList>
            <person name="Carlton J.M."/>
            <person name="Hirt R.P."/>
            <person name="Silva J.C."/>
            <person name="Delcher A.L."/>
            <person name="Schatz M."/>
            <person name="Zhao Q."/>
            <person name="Wortman J.R."/>
            <person name="Bidwell S.L."/>
            <person name="Alsmark U.C.M."/>
            <person name="Besteiro S."/>
            <person name="Sicheritz-Ponten T."/>
            <person name="Noel C.J."/>
            <person name="Dacks J.B."/>
            <person name="Foster P.G."/>
            <person name="Simillion C."/>
            <person name="Van de Peer Y."/>
            <person name="Miranda-Saavedra D."/>
            <person name="Barton G.J."/>
            <person name="Westrop G.D."/>
            <person name="Mueller S."/>
            <person name="Dessi D."/>
            <person name="Fiori P.L."/>
            <person name="Ren Q."/>
            <person name="Paulsen I."/>
            <person name="Zhang H."/>
            <person name="Bastida-Corcuera F.D."/>
            <person name="Simoes-Barbosa A."/>
            <person name="Brown M.T."/>
            <person name="Hayes R.D."/>
            <person name="Mukherjee M."/>
            <person name="Okumura C.Y."/>
            <person name="Schneider R."/>
            <person name="Smith A.J."/>
            <person name="Vanacova S."/>
            <person name="Villalvazo M."/>
            <person name="Haas B.J."/>
            <person name="Pertea M."/>
            <person name="Feldblyum T.V."/>
            <person name="Utterback T.R."/>
            <person name="Shu C.L."/>
            <person name="Osoegawa K."/>
            <person name="de Jong P.J."/>
            <person name="Hrdy I."/>
            <person name="Horvathova L."/>
            <person name="Zubacova Z."/>
            <person name="Dolezal P."/>
            <person name="Malik S.B."/>
            <person name="Logsdon J.M. Jr."/>
            <person name="Henze K."/>
            <person name="Gupta A."/>
            <person name="Wang C.C."/>
            <person name="Dunne R.L."/>
            <person name="Upcroft J.A."/>
            <person name="Upcroft P."/>
            <person name="White O."/>
            <person name="Salzberg S.L."/>
            <person name="Tang P."/>
            <person name="Chiu C.-H."/>
            <person name="Lee Y.-S."/>
            <person name="Embley T.M."/>
            <person name="Coombs G.H."/>
            <person name="Mottram J.C."/>
            <person name="Tachezy J."/>
            <person name="Fraser-Liggett C.M."/>
            <person name="Johnson P.J."/>
        </authorList>
    </citation>
    <scope>NUCLEOTIDE SEQUENCE [LARGE SCALE GENOMIC DNA]</scope>
    <source>
        <strain evidence="2">G3</strain>
    </source>
</reference>
<gene>
    <name evidence="2" type="ORF">TVAG_249280</name>
</gene>
<proteinExistence type="predicted"/>
<dbReference type="AlphaFoldDB" id="A2DCD1"/>
<dbReference type="KEGG" id="tva:5467421"/>
<protein>
    <submittedName>
        <fullName evidence="2">Uncharacterized protein</fullName>
    </submittedName>
</protein>
<feature type="coiled-coil region" evidence="1">
    <location>
        <begin position="127"/>
        <end position="183"/>
    </location>
</feature>
<dbReference type="SMR" id="A2DCD1"/>
<reference evidence="2" key="1">
    <citation type="submission" date="2006-10" db="EMBL/GenBank/DDBJ databases">
        <authorList>
            <person name="Amadeo P."/>
            <person name="Zhao Q."/>
            <person name="Wortman J."/>
            <person name="Fraser-Liggett C."/>
            <person name="Carlton J."/>
        </authorList>
    </citation>
    <scope>NUCLEOTIDE SEQUENCE</scope>
    <source>
        <strain evidence="2">G3</strain>
    </source>
</reference>
<feature type="coiled-coil region" evidence="1">
    <location>
        <begin position="264"/>
        <end position="298"/>
    </location>
</feature>
<dbReference type="EMBL" id="DS113187">
    <property type="protein sequence ID" value="EAY21868.1"/>
    <property type="molecule type" value="Genomic_DNA"/>
</dbReference>
<dbReference type="PANTHER" id="PTHR47026">
    <property type="entry name" value="PIGMENTOSA GTPASE REGULATOR-LIKE PROTEIN, PUTATIVE-RELATED"/>
    <property type="match status" value="1"/>
</dbReference>
<keyword evidence="3" id="KW-1185">Reference proteome</keyword>
<dbReference type="InParanoid" id="A2DCD1"/>
<evidence type="ECO:0000313" key="3">
    <source>
        <dbReference type="Proteomes" id="UP000001542"/>
    </source>
</evidence>
<organism evidence="2 3">
    <name type="scientific">Trichomonas vaginalis (strain ATCC PRA-98 / G3)</name>
    <dbReference type="NCBI Taxonomy" id="412133"/>
    <lineage>
        <taxon>Eukaryota</taxon>
        <taxon>Metamonada</taxon>
        <taxon>Parabasalia</taxon>
        <taxon>Trichomonadida</taxon>
        <taxon>Trichomonadidae</taxon>
        <taxon>Trichomonas</taxon>
    </lineage>
</organism>
<evidence type="ECO:0000256" key="1">
    <source>
        <dbReference type="SAM" id="Coils"/>
    </source>
</evidence>
<dbReference type="VEuPathDB" id="TrichDB:TVAG_249280"/>
<dbReference type="VEuPathDB" id="TrichDB:TVAGG3_0957460"/>
<dbReference type="Proteomes" id="UP000001542">
    <property type="component" value="Unassembled WGS sequence"/>
</dbReference>
<name>A2DCD1_TRIV3</name>
<keyword evidence="1" id="KW-0175">Coiled coil</keyword>
<accession>A2DCD1</accession>
<sequence length="345" mass="41011">MKSKYTYLNEEDLVKQLEFFETYIENSRRQTPVIETPKSTQRSVKAKKHNFTDEELENEIENILATDHVGKYTAEQAAELIEGMKHRRQMYIEQTNYLAADRAELYVQKLLQITQLNSVREIQQKSDDKSSMQIKKAEADLKEAKQKWEKVYSALRDSAAREFQEMEEKHNNDLAELEALREQPPPLSIAKYSNYLLDLRQRQEYLIKIRNFSDAAVLKDQADILQASENRDFIKKWNQQIDQRIEQCNTTYKRNIASRRLYWKREETQLIQDAEKEVAKAEKAIEIMKNTLRNVRIQKRRTTSELTSTRQNFIRTPGINERQTPHQHLQKQILNKKLYTATPRR</sequence>